<proteinExistence type="predicted"/>
<evidence type="ECO:0000313" key="3">
    <source>
        <dbReference type="Proteomes" id="UP000243308"/>
    </source>
</evidence>
<dbReference type="Proteomes" id="UP000243308">
    <property type="component" value="Unassembled WGS sequence"/>
</dbReference>
<feature type="transmembrane region" description="Helical" evidence="1">
    <location>
        <begin position="295"/>
        <end position="314"/>
    </location>
</feature>
<gene>
    <name evidence="2" type="ORF">MVEG_12378</name>
</gene>
<feature type="transmembrane region" description="Helical" evidence="1">
    <location>
        <begin position="12"/>
        <end position="31"/>
    </location>
</feature>
<name>A0A086TIL8_9FUNG</name>
<evidence type="ECO:0000313" key="2">
    <source>
        <dbReference type="EMBL" id="KFH61795.1"/>
    </source>
</evidence>
<dbReference type="AlphaFoldDB" id="A0A086TIL8"/>
<dbReference type="EMBL" id="KN042439">
    <property type="protein sequence ID" value="KFH61795.1"/>
    <property type="molecule type" value="Genomic_DNA"/>
</dbReference>
<evidence type="ECO:0000256" key="1">
    <source>
        <dbReference type="SAM" id="Phobius"/>
    </source>
</evidence>
<keyword evidence="1" id="KW-1133">Transmembrane helix</keyword>
<keyword evidence="1" id="KW-0812">Transmembrane</keyword>
<feature type="transmembrane region" description="Helical" evidence="1">
    <location>
        <begin position="161"/>
        <end position="181"/>
    </location>
</feature>
<feature type="transmembrane region" description="Helical" evidence="1">
    <location>
        <begin position="270"/>
        <end position="289"/>
    </location>
</feature>
<sequence>MAVIEIADFSQDLNIIGVVSLFGGEIALSALRYTVLVRDTWTAIYFSMIVSAGLQTISLKMFKRMHGRLSVAISPGIRDDPKEIVGLTASGQYKYYGVQSGTEMLVSSILGEAMLRQSSSRNIKEVACTRHESPNRNCALKVISLGPLESIHGERIRADPAPFGVVYLMPLVTILGIIMTILIGDYFALVIVVCNVLCNMLVMYSVRCTGIKYPKGKASSGSPPGNIFVQSGDDTYLVLGEEDPIQYLFQKALQVPPSSKERFWGHLQRAVAYASYTIVIANIIAIPFATLPGQLIFGILMLLGLLQNILLATFDGDRLLARLATDASKAIYTEEFVFQTRSSMIAFCTLVAKAPNDNILRCSLPKTPVFTTWFQTVMECVKRGIIPSEIEKDVTLLDSLNIDLRDAYHEYQRFVSRHPESLSEA</sequence>
<dbReference type="OrthoDB" id="2429724at2759"/>
<reference evidence="2 3" key="1">
    <citation type="submission" date="2011-02" db="EMBL/GenBank/DDBJ databases">
        <title>The Genome Sequence of Mortierella verticillata NRRL 6337.</title>
        <authorList>
            <consortium name="The Broad Institute Genome Sequencing Platform"/>
            <person name="Russ C."/>
            <person name="Cuomo C."/>
            <person name="Burger G."/>
            <person name="Gray M.W."/>
            <person name="Holland P.W.H."/>
            <person name="King N."/>
            <person name="Lang F.B.F."/>
            <person name="Roger A.J."/>
            <person name="Ruiz-Trillo I."/>
            <person name="Young S.K."/>
            <person name="Zeng Q."/>
            <person name="Gargeya S."/>
            <person name="Alvarado L."/>
            <person name="Berlin A."/>
            <person name="Chapman S.B."/>
            <person name="Chen Z."/>
            <person name="Freedman E."/>
            <person name="Gellesch M."/>
            <person name="Goldberg J."/>
            <person name="Griggs A."/>
            <person name="Gujja S."/>
            <person name="Heilman E."/>
            <person name="Heiman D."/>
            <person name="Howarth C."/>
            <person name="Mehta T."/>
            <person name="Neiman D."/>
            <person name="Pearson M."/>
            <person name="Roberts A."/>
            <person name="Saif S."/>
            <person name="Shea T."/>
            <person name="Shenoy N."/>
            <person name="Sisk P."/>
            <person name="Stolte C."/>
            <person name="Sykes S."/>
            <person name="White J."/>
            <person name="Yandava C."/>
            <person name="Haas B."/>
            <person name="Nusbaum C."/>
            <person name="Birren B."/>
        </authorList>
    </citation>
    <scope>NUCLEOTIDE SEQUENCE [LARGE SCALE GENOMIC DNA]</scope>
    <source>
        <strain evidence="2 3">NRRL 6337</strain>
    </source>
</reference>
<organism evidence="2 3">
    <name type="scientific">Podila verticillata NRRL 6337</name>
    <dbReference type="NCBI Taxonomy" id="1069443"/>
    <lineage>
        <taxon>Eukaryota</taxon>
        <taxon>Fungi</taxon>
        <taxon>Fungi incertae sedis</taxon>
        <taxon>Mucoromycota</taxon>
        <taxon>Mortierellomycotina</taxon>
        <taxon>Mortierellomycetes</taxon>
        <taxon>Mortierellales</taxon>
        <taxon>Mortierellaceae</taxon>
        <taxon>Podila</taxon>
    </lineage>
</organism>
<keyword evidence="3" id="KW-1185">Reference proteome</keyword>
<feature type="transmembrane region" description="Helical" evidence="1">
    <location>
        <begin position="187"/>
        <end position="206"/>
    </location>
</feature>
<protein>
    <submittedName>
        <fullName evidence="2">Uncharacterized protein</fullName>
    </submittedName>
</protein>
<accession>A0A086TIL8</accession>
<keyword evidence="1" id="KW-0472">Membrane</keyword>
<feature type="transmembrane region" description="Helical" evidence="1">
    <location>
        <begin position="43"/>
        <end position="62"/>
    </location>
</feature>